<dbReference type="Pfam" id="PF00239">
    <property type="entry name" value="Resolvase"/>
    <property type="match status" value="1"/>
</dbReference>
<dbReference type="Gene3D" id="3.40.50.1390">
    <property type="entry name" value="Resolvase, N-terminal catalytic domain"/>
    <property type="match status" value="1"/>
</dbReference>
<dbReference type="GO" id="GO:0000150">
    <property type="term" value="F:DNA strand exchange activity"/>
    <property type="evidence" value="ECO:0007669"/>
    <property type="project" value="InterPro"/>
</dbReference>
<evidence type="ECO:0000313" key="4">
    <source>
        <dbReference type="EMBL" id="EQD40659.1"/>
    </source>
</evidence>
<feature type="domain" description="Resolvase/invertase-type recombinase catalytic" evidence="3">
    <location>
        <begin position="1"/>
        <end position="103"/>
    </location>
</feature>
<feature type="non-terminal residue" evidence="4">
    <location>
        <position position="1"/>
    </location>
</feature>
<reference evidence="4" key="2">
    <citation type="journal article" date="2014" name="ISME J.">
        <title>Microbial stratification in low pH oxic and suboxic macroscopic growths along an acid mine drainage.</title>
        <authorList>
            <person name="Mendez-Garcia C."/>
            <person name="Mesa V."/>
            <person name="Sprenger R.R."/>
            <person name="Richter M."/>
            <person name="Diez M.S."/>
            <person name="Solano J."/>
            <person name="Bargiela R."/>
            <person name="Golyshina O.V."/>
            <person name="Manteca A."/>
            <person name="Ramos J.L."/>
            <person name="Gallego J.R."/>
            <person name="Llorente I."/>
            <person name="Martins Dos Santos V.A."/>
            <person name="Jensen O.N."/>
            <person name="Pelaez A.I."/>
            <person name="Sanchez J."/>
            <person name="Ferrer M."/>
        </authorList>
    </citation>
    <scope>NUCLEOTIDE SEQUENCE</scope>
</reference>
<sequence length="103" mass="12023">SDIASGVSFEKRKGFFEMLDEIINNKVEKVIVTYKDRLSRVGFELFSYLFRKYRTEIVVISEVGSTELDSGEVFEDIASMLHYYSIKMYSKRRNHSIEVGYEG</sequence>
<keyword evidence="2" id="KW-0233">DNA recombination</keyword>
<comment type="caution">
    <text evidence="4">The sequence shown here is derived from an EMBL/GenBank/DDBJ whole genome shotgun (WGS) entry which is preliminary data.</text>
</comment>
<dbReference type="InterPro" id="IPR006119">
    <property type="entry name" value="Resolv_N"/>
</dbReference>
<evidence type="ECO:0000256" key="1">
    <source>
        <dbReference type="ARBA" id="ARBA00023125"/>
    </source>
</evidence>
<dbReference type="SUPFAM" id="SSF53041">
    <property type="entry name" value="Resolvase-like"/>
    <property type="match status" value="1"/>
</dbReference>
<name>T1AI48_9ZZZZ</name>
<reference evidence="4" key="1">
    <citation type="submission" date="2013-08" db="EMBL/GenBank/DDBJ databases">
        <authorList>
            <person name="Mendez C."/>
            <person name="Richter M."/>
            <person name="Ferrer M."/>
            <person name="Sanchez J."/>
        </authorList>
    </citation>
    <scope>NUCLEOTIDE SEQUENCE</scope>
</reference>
<gene>
    <name evidence="4" type="ORF">B1B_14836</name>
</gene>
<dbReference type="PROSITE" id="PS51736">
    <property type="entry name" value="RECOMBINASES_3"/>
    <property type="match status" value="1"/>
</dbReference>
<dbReference type="PANTHER" id="PTHR30461:SF2">
    <property type="entry name" value="SERINE RECOMBINASE PINE-RELATED"/>
    <property type="match status" value="1"/>
</dbReference>
<keyword evidence="1" id="KW-0238">DNA-binding</keyword>
<dbReference type="PANTHER" id="PTHR30461">
    <property type="entry name" value="DNA-INVERTASE FROM LAMBDOID PROPHAGE"/>
    <property type="match status" value="1"/>
</dbReference>
<accession>T1AI48</accession>
<proteinExistence type="predicted"/>
<evidence type="ECO:0000259" key="3">
    <source>
        <dbReference type="PROSITE" id="PS51736"/>
    </source>
</evidence>
<dbReference type="GO" id="GO:0003677">
    <property type="term" value="F:DNA binding"/>
    <property type="evidence" value="ECO:0007669"/>
    <property type="project" value="UniProtKB-KW"/>
</dbReference>
<dbReference type="InterPro" id="IPR036162">
    <property type="entry name" value="Resolvase-like_N_sf"/>
</dbReference>
<organism evidence="4">
    <name type="scientific">mine drainage metagenome</name>
    <dbReference type="NCBI Taxonomy" id="410659"/>
    <lineage>
        <taxon>unclassified sequences</taxon>
        <taxon>metagenomes</taxon>
        <taxon>ecological metagenomes</taxon>
    </lineage>
</organism>
<evidence type="ECO:0000256" key="2">
    <source>
        <dbReference type="ARBA" id="ARBA00023172"/>
    </source>
</evidence>
<protein>
    <submittedName>
        <fullName evidence="4">Site-specific integrase-resolvase</fullName>
    </submittedName>
</protein>
<dbReference type="InterPro" id="IPR050639">
    <property type="entry name" value="SSR_resolvase"/>
</dbReference>
<dbReference type="EMBL" id="AUZY01009858">
    <property type="protein sequence ID" value="EQD40659.1"/>
    <property type="molecule type" value="Genomic_DNA"/>
</dbReference>
<dbReference type="AlphaFoldDB" id="T1AI48"/>